<dbReference type="GO" id="GO:0046872">
    <property type="term" value="F:metal ion binding"/>
    <property type="evidence" value="ECO:0007669"/>
    <property type="project" value="UniProtKB-UniRule"/>
</dbReference>
<evidence type="ECO:0000256" key="3">
    <source>
        <dbReference type="ARBA" id="ARBA00022801"/>
    </source>
</evidence>
<dbReference type="InterPro" id="IPR008007">
    <property type="entry name" value="Peptidase_M42"/>
</dbReference>
<name>A0A8D4UT68_9FIRM</name>
<proteinExistence type="inferred from homology"/>
<gene>
    <name evidence="9" type="ORF">Dia5BBH33_00130</name>
</gene>
<dbReference type="GeneID" id="92715232"/>
<comment type="similarity">
    <text evidence="5">Belongs to the peptidase M42 family.</text>
</comment>
<evidence type="ECO:0000256" key="5">
    <source>
        <dbReference type="PIRNR" id="PIRNR001123"/>
    </source>
</evidence>
<evidence type="ECO:0000313" key="10">
    <source>
        <dbReference type="Proteomes" id="UP000320585"/>
    </source>
</evidence>
<feature type="domain" description="Peptidase M20 dimerisation" evidence="8">
    <location>
        <begin position="185"/>
        <end position="276"/>
    </location>
</feature>
<dbReference type="InterPro" id="IPR036264">
    <property type="entry name" value="Bact_exopeptidase_dim_dom"/>
</dbReference>
<sequence>MVNEDRMRHTFEDLVKIDAPSKGEREVCDYLKKKLRALGAAKITEDNNGSVNGGNSGNLIAVFNANTEGLPSIALTAHMDCVENCRGIEPVLEDGVYRSKGDTVLGGDDKAGVAAILEGLALMKETYIPHGKVTVIFTVQEEIGLCGSSSIEEKYISGIDFGYTLDGDGAAGSAYTAGPSEYTLDFTCKGIAAHAGMAPEKGTNAIAMAGLGISLCPTGRIDDETTCNIGLIEGGTAVNIVPDRCVVHCEARSRNDEKLEALVAKMEAALKEAAAKFPEGSLEIKKEKTYDSFCIKDTDPALQLFRAACAEAGYRVTAGPSGGGSDANWFGTKGFPSLLVGVGMTDFHTNRESLKVKDLYEAGDLVYHIIEAESHFAGH</sequence>
<dbReference type="Pfam" id="PF07687">
    <property type="entry name" value="M20_dimer"/>
    <property type="match status" value="1"/>
</dbReference>
<evidence type="ECO:0000256" key="7">
    <source>
        <dbReference type="PIRSR" id="PIRSR001123-2"/>
    </source>
</evidence>
<organism evidence="9 10">
    <name type="scientific">Dialister hominis</name>
    <dbReference type="NCBI Taxonomy" id="2582419"/>
    <lineage>
        <taxon>Bacteria</taxon>
        <taxon>Bacillati</taxon>
        <taxon>Bacillota</taxon>
        <taxon>Negativicutes</taxon>
        <taxon>Veillonellales</taxon>
        <taxon>Veillonellaceae</taxon>
        <taxon>Dialister</taxon>
    </lineage>
</organism>
<protein>
    <recommendedName>
        <fullName evidence="8">Peptidase M20 dimerisation domain-containing protein</fullName>
    </recommendedName>
</protein>
<dbReference type="SUPFAM" id="SSF53187">
    <property type="entry name" value="Zn-dependent exopeptidases"/>
    <property type="match status" value="1"/>
</dbReference>
<accession>A0A8D4UT68</accession>
<dbReference type="RefSeq" id="WP_143332095.1">
    <property type="nucleotide sequence ID" value="NZ_AP019697.1"/>
</dbReference>
<keyword evidence="10" id="KW-1185">Reference proteome</keyword>
<dbReference type="Pfam" id="PF01546">
    <property type="entry name" value="Peptidase_M20"/>
    <property type="match status" value="1"/>
</dbReference>
<dbReference type="InterPro" id="IPR002933">
    <property type="entry name" value="Peptidase_M20"/>
</dbReference>
<comment type="cofactor">
    <cofactor evidence="1">
        <name>Zn(2+)</name>
        <dbReference type="ChEBI" id="CHEBI:29105"/>
    </cofactor>
</comment>
<dbReference type="InterPro" id="IPR011650">
    <property type="entry name" value="Peptidase_M20_dimer"/>
</dbReference>
<dbReference type="PANTHER" id="PTHR42994:SF2">
    <property type="entry name" value="PEPTIDASE"/>
    <property type="match status" value="1"/>
</dbReference>
<dbReference type="KEGG" id="dho:Dia5BBH33_00130"/>
<evidence type="ECO:0000256" key="2">
    <source>
        <dbReference type="ARBA" id="ARBA00022723"/>
    </source>
</evidence>
<dbReference type="SUPFAM" id="SSF55031">
    <property type="entry name" value="Bacterial exopeptidase dimerisation domain"/>
    <property type="match status" value="1"/>
</dbReference>
<dbReference type="Gene3D" id="3.40.630.10">
    <property type="entry name" value="Zn peptidases"/>
    <property type="match status" value="1"/>
</dbReference>
<evidence type="ECO:0000256" key="4">
    <source>
        <dbReference type="ARBA" id="ARBA00022833"/>
    </source>
</evidence>
<evidence type="ECO:0000256" key="6">
    <source>
        <dbReference type="PIRSR" id="PIRSR001123-1"/>
    </source>
</evidence>
<dbReference type="OrthoDB" id="9804934at2"/>
<evidence type="ECO:0000313" key="9">
    <source>
        <dbReference type="EMBL" id="BBK24078.1"/>
    </source>
</evidence>
<dbReference type="PIRSF" id="PIRSF001123">
    <property type="entry name" value="PepA_GA"/>
    <property type="match status" value="1"/>
</dbReference>
<dbReference type="PANTHER" id="PTHR42994">
    <property type="entry name" value="PEPTIDASE T"/>
    <property type="match status" value="1"/>
</dbReference>
<keyword evidence="4" id="KW-0862">Zinc</keyword>
<comment type="cofactor">
    <cofactor evidence="7">
        <name>a divalent metal cation</name>
        <dbReference type="ChEBI" id="CHEBI:60240"/>
    </cofactor>
    <text evidence="7">Binds 2 divalent metal cations per subunit.</text>
</comment>
<dbReference type="NCBIfam" id="TIGR01883">
    <property type="entry name" value="PepT-like"/>
    <property type="match status" value="1"/>
</dbReference>
<dbReference type="GO" id="GO:0004177">
    <property type="term" value="F:aminopeptidase activity"/>
    <property type="evidence" value="ECO:0007669"/>
    <property type="project" value="UniProtKB-UniRule"/>
</dbReference>
<feature type="binding site" evidence="7">
    <location>
        <position position="142"/>
    </location>
    <ligand>
        <name>Zn(2+)</name>
        <dbReference type="ChEBI" id="CHEBI:29105"/>
        <label>2</label>
    </ligand>
</feature>
<dbReference type="EMBL" id="AP019697">
    <property type="protein sequence ID" value="BBK24078.1"/>
    <property type="molecule type" value="Genomic_DNA"/>
</dbReference>
<reference evidence="10" key="1">
    <citation type="submission" date="2019-05" db="EMBL/GenBank/DDBJ databases">
        <title>Complete genome sequencing of Dialister sp. strain 5BBH33.</title>
        <authorList>
            <person name="Sakamoto M."/>
            <person name="Murakami T."/>
            <person name="Mori H."/>
        </authorList>
    </citation>
    <scope>NUCLEOTIDE SEQUENCE [LARGE SCALE GENOMIC DNA]</scope>
    <source>
        <strain evidence="10">5BBH33</strain>
    </source>
</reference>
<keyword evidence="2 7" id="KW-0479">Metal-binding</keyword>
<dbReference type="Proteomes" id="UP000320585">
    <property type="component" value="Chromosome"/>
</dbReference>
<keyword evidence="3" id="KW-0378">Hydrolase</keyword>
<dbReference type="Gene3D" id="3.30.70.360">
    <property type="match status" value="1"/>
</dbReference>
<evidence type="ECO:0000256" key="1">
    <source>
        <dbReference type="ARBA" id="ARBA00001947"/>
    </source>
</evidence>
<dbReference type="InterPro" id="IPR010162">
    <property type="entry name" value="PepT-like"/>
</dbReference>
<dbReference type="AlphaFoldDB" id="A0A8D4UT68"/>
<evidence type="ECO:0000259" key="8">
    <source>
        <dbReference type="Pfam" id="PF07687"/>
    </source>
</evidence>
<feature type="active site" description="Proton acceptor" evidence="6">
    <location>
        <position position="141"/>
    </location>
</feature>